<keyword evidence="5" id="KW-0560">Oxidoreductase</keyword>
<dbReference type="InterPro" id="IPR013130">
    <property type="entry name" value="Fe3_Rdtase_TM_dom"/>
</dbReference>
<dbReference type="SUPFAM" id="SSF63380">
    <property type="entry name" value="Riboflavin synthase domain-like"/>
    <property type="match status" value="1"/>
</dbReference>
<evidence type="ECO:0000256" key="9">
    <source>
        <dbReference type="SAM" id="Phobius"/>
    </source>
</evidence>
<dbReference type="STRING" id="1442369.A0A0D2IUP2"/>
<dbReference type="InterPro" id="IPR017938">
    <property type="entry name" value="Riboflavin_synthase-like_b-brl"/>
</dbReference>
<evidence type="ECO:0000313" key="12">
    <source>
        <dbReference type="EMBL" id="KIX06881.1"/>
    </source>
</evidence>
<feature type="transmembrane region" description="Helical" evidence="9">
    <location>
        <begin position="318"/>
        <end position="337"/>
    </location>
</feature>
<keyword evidence="4 9" id="KW-1133">Transmembrane helix</keyword>
<evidence type="ECO:0000256" key="5">
    <source>
        <dbReference type="ARBA" id="ARBA00023002"/>
    </source>
</evidence>
<dbReference type="GO" id="GO:0043020">
    <property type="term" value="C:NADPH oxidase complex"/>
    <property type="evidence" value="ECO:0007669"/>
    <property type="project" value="TreeGrafter"/>
</dbReference>
<dbReference type="InterPro" id="IPR039261">
    <property type="entry name" value="FNR_nucleotide-bd"/>
</dbReference>
<dbReference type="PANTHER" id="PTHR11972:SF153">
    <property type="entry name" value="SUPEROXIDE-GENERATING NADPH OXIDASE HEAVY CHAIN SUBUNIT A"/>
    <property type="match status" value="1"/>
</dbReference>
<dbReference type="InterPro" id="IPR018247">
    <property type="entry name" value="EF_Hand_1_Ca_BS"/>
</dbReference>
<feature type="transmembrane region" description="Helical" evidence="9">
    <location>
        <begin position="295"/>
        <end position="312"/>
    </location>
</feature>
<keyword evidence="6" id="KW-0813">Transport</keyword>
<evidence type="ECO:0000256" key="7">
    <source>
        <dbReference type="ARBA" id="ARBA00023136"/>
    </source>
</evidence>
<dbReference type="InterPro" id="IPR017927">
    <property type="entry name" value="FAD-bd_FR_type"/>
</dbReference>
<dbReference type="VEuPathDB" id="FungiDB:Z518_04857"/>
<evidence type="ECO:0000259" key="10">
    <source>
        <dbReference type="PROSITE" id="PS50222"/>
    </source>
</evidence>
<dbReference type="Proteomes" id="UP000053617">
    <property type="component" value="Unassembled WGS sequence"/>
</dbReference>
<dbReference type="HOGENOM" id="CLU_023525_0_0_1"/>
<dbReference type="Gene3D" id="3.40.50.80">
    <property type="entry name" value="Nucleotide-binding domain of ferredoxin-NADP reductase (FNR) module"/>
    <property type="match status" value="1"/>
</dbReference>
<dbReference type="GO" id="GO:0042554">
    <property type="term" value="P:superoxide anion generation"/>
    <property type="evidence" value="ECO:0007669"/>
    <property type="project" value="TreeGrafter"/>
</dbReference>
<keyword evidence="13" id="KW-1185">Reference proteome</keyword>
<feature type="domain" description="EF-hand" evidence="10">
    <location>
        <begin position="7"/>
        <end position="42"/>
    </location>
</feature>
<evidence type="ECO:0000256" key="6">
    <source>
        <dbReference type="ARBA" id="ARBA00023065"/>
    </source>
</evidence>
<dbReference type="GeneID" id="25292928"/>
<keyword evidence="7 9" id="KW-0472">Membrane</keyword>
<evidence type="ECO:0000256" key="4">
    <source>
        <dbReference type="ARBA" id="ARBA00022989"/>
    </source>
</evidence>
<dbReference type="InterPro" id="IPR002048">
    <property type="entry name" value="EF_hand_dom"/>
</dbReference>
<keyword evidence="2 9" id="KW-0812">Transmembrane</keyword>
<proteinExistence type="predicted"/>
<dbReference type="Pfam" id="PF08022">
    <property type="entry name" value="FAD_binding_8"/>
    <property type="match status" value="1"/>
</dbReference>
<dbReference type="GO" id="GO:0006811">
    <property type="term" value="P:monoatomic ion transport"/>
    <property type="evidence" value="ECO:0007669"/>
    <property type="project" value="UniProtKB-KW"/>
</dbReference>
<dbReference type="Pfam" id="PF01794">
    <property type="entry name" value="Ferric_reduct"/>
    <property type="match status" value="1"/>
</dbReference>
<dbReference type="SFLD" id="SFLDG01169">
    <property type="entry name" value="NADPH_oxidase_subgroup_(NOX)"/>
    <property type="match status" value="1"/>
</dbReference>
<reference evidence="12 13" key="1">
    <citation type="submission" date="2015-01" db="EMBL/GenBank/DDBJ databases">
        <title>The Genome Sequence of Rhinocladiella mackenzie CBS 650.93.</title>
        <authorList>
            <consortium name="The Broad Institute Genomics Platform"/>
            <person name="Cuomo C."/>
            <person name="de Hoog S."/>
            <person name="Gorbushina A."/>
            <person name="Stielow B."/>
            <person name="Teixiera M."/>
            <person name="Abouelleil A."/>
            <person name="Chapman S.B."/>
            <person name="Priest M."/>
            <person name="Young S.K."/>
            <person name="Wortman J."/>
            <person name="Nusbaum C."/>
            <person name="Birren B."/>
        </authorList>
    </citation>
    <scope>NUCLEOTIDE SEQUENCE [LARGE SCALE GENOMIC DNA]</scope>
    <source>
        <strain evidence="12 13">CBS 650.93</strain>
    </source>
</reference>
<dbReference type="PROSITE" id="PS00018">
    <property type="entry name" value="EF_HAND_1"/>
    <property type="match status" value="1"/>
</dbReference>
<feature type="transmembrane region" description="Helical" evidence="9">
    <location>
        <begin position="164"/>
        <end position="188"/>
    </location>
</feature>
<dbReference type="PROSITE" id="PS51384">
    <property type="entry name" value="FAD_FR"/>
    <property type="match status" value="1"/>
</dbReference>
<dbReference type="InterPro" id="IPR013112">
    <property type="entry name" value="FAD-bd_8"/>
</dbReference>
<dbReference type="OrthoDB" id="167398at2759"/>
<gene>
    <name evidence="12" type="ORF">Z518_04857</name>
</gene>
<dbReference type="InterPro" id="IPR013121">
    <property type="entry name" value="Fe_red_NAD-bd_6"/>
</dbReference>
<dbReference type="SUPFAM" id="SSF52343">
    <property type="entry name" value="Ferredoxin reductase-like, C-terminal NADP-linked domain"/>
    <property type="match status" value="1"/>
</dbReference>
<organism evidence="12 13">
    <name type="scientific">Rhinocladiella mackenziei CBS 650.93</name>
    <dbReference type="NCBI Taxonomy" id="1442369"/>
    <lineage>
        <taxon>Eukaryota</taxon>
        <taxon>Fungi</taxon>
        <taxon>Dikarya</taxon>
        <taxon>Ascomycota</taxon>
        <taxon>Pezizomycotina</taxon>
        <taxon>Eurotiomycetes</taxon>
        <taxon>Chaetothyriomycetidae</taxon>
        <taxon>Chaetothyriales</taxon>
        <taxon>Herpotrichiellaceae</taxon>
        <taxon>Rhinocladiella</taxon>
    </lineage>
</organism>
<dbReference type="GO" id="GO:0016175">
    <property type="term" value="F:superoxide-generating NAD(P)H oxidase activity"/>
    <property type="evidence" value="ECO:0007669"/>
    <property type="project" value="TreeGrafter"/>
</dbReference>
<dbReference type="Gene3D" id="2.40.30.10">
    <property type="entry name" value="Translation factors"/>
    <property type="match status" value="1"/>
</dbReference>
<feature type="compositionally biased region" description="Polar residues" evidence="8">
    <location>
        <begin position="483"/>
        <end position="504"/>
    </location>
</feature>
<sequence>MASTQTLTENEMNSFISALDKDRDGNISYVELEHKLDAVYKELQPDARHYNLHHDSREHARHEFLRGVMGTEKDSIPAEEFKRAVVSWNIPSLEQDKQAARGEDNYMKGISWVRRLRAIWEVDGPEYLFLLIVGGLQIGFGLWQCVKYSTGGQYQAALGWGVGMAKACAGALYPTMFFVLLSMSRWFSTWMRKSYYISRVINWDLSQSFHVKISCAALGLASLHAIGHLAGSFVYGSRTNRQDAVAALLGPDAVPRPYIAFIRSTPGWTGLTALGLFYVIASFSIPYIRKRSYEIFQIGHLLMFPFIGLLMAHGTENLLQFPVLGLVMAVPSLLVLAERLTRIISGFHKLPATLQVLDEETVCISCTIPGLRIWRYKAGQYVFLQVPQISFFQWHPFTISTCVGREIQLHIKTDGNWTEKLRELKDLRFVGIDGPFGAPAQRFYEFDQAIIVGAGIGVTPFSGILNDLQTREDHHWSRRRDSTSTNASNEISRPAATTSSNANGNRAIINAKSYDLEKYRRVDFHWIVRDKNHLLWFSDLLNKISSESSQRNPNLDVRIHNHLTKKRKDISEHIYRWLLEKHRTEAQPMSPLTGLIAPTHFGRPDFPKIMNEHYDEMVTLFARDKARKRKVGVFFCGAPVIGHALADLCHQMTLRGREDGTEVEYHFMVEVFG</sequence>
<dbReference type="GO" id="GO:0005509">
    <property type="term" value="F:calcium ion binding"/>
    <property type="evidence" value="ECO:0007669"/>
    <property type="project" value="InterPro"/>
</dbReference>
<evidence type="ECO:0000256" key="8">
    <source>
        <dbReference type="SAM" id="MobiDB-lite"/>
    </source>
</evidence>
<dbReference type="AlphaFoldDB" id="A0A0D2IUP2"/>
<keyword evidence="3" id="KW-0249">Electron transport</keyword>
<feature type="transmembrane region" description="Helical" evidence="9">
    <location>
        <begin position="127"/>
        <end position="144"/>
    </location>
</feature>
<evidence type="ECO:0000256" key="2">
    <source>
        <dbReference type="ARBA" id="ARBA00022692"/>
    </source>
</evidence>
<evidence type="ECO:0000313" key="13">
    <source>
        <dbReference type="Proteomes" id="UP000053617"/>
    </source>
</evidence>
<evidence type="ECO:0000256" key="1">
    <source>
        <dbReference type="ARBA" id="ARBA00004141"/>
    </source>
</evidence>
<dbReference type="InterPro" id="IPR050369">
    <property type="entry name" value="RBOH/FRE"/>
</dbReference>
<evidence type="ECO:0000259" key="11">
    <source>
        <dbReference type="PROSITE" id="PS51384"/>
    </source>
</evidence>
<accession>A0A0D2IUP2</accession>
<dbReference type="RefSeq" id="XP_013274017.1">
    <property type="nucleotide sequence ID" value="XM_013418563.1"/>
</dbReference>
<dbReference type="Pfam" id="PF08030">
    <property type="entry name" value="NAD_binding_6"/>
    <property type="match status" value="1"/>
</dbReference>
<feature type="transmembrane region" description="Helical" evidence="9">
    <location>
        <begin position="268"/>
        <end position="288"/>
    </location>
</feature>
<evidence type="ECO:0000256" key="3">
    <source>
        <dbReference type="ARBA" id="ARBA00022982"/>
    </source>
</evidence>
<dbReference type="EMBL" id="KN847477">
    <property type="protein sequence ID" value="KIX06881.1"/>
    <property type="molecule type" value="Genomic_DNA"/>
</dbReference>
<dbReference type="PANTHER" id="PTHR11972">
    <property type="entry name" value="NADPH OXIDASE"/>
    <property type="match status" value="1"/>
</dbReference>
<dbReference type="PROSITE" id="PS50222">
    <property type="entry name" value="EF_HAND_2"/>
    <property type="match status" value="1"/>
</dbReference>
<dbReference type="GO" id="GO:0006952">
    <property type="term" value="P:defense response"/>
    <property type="evidence" value="ECO:0007669"/>
    <property type="project" value="TreeGrafter"/>
</dbReference>
<dbReference type="CDD" id="cd06186">
    <property type="entry name" value="NOX_Duox_like_FAD_NADP"/>
    <property type="match status" value="1"/>
</dbReference>
<keyword evidence="6" id="KW-0406">Ion transport</keyword>
<feature type="transmembrane region" description="Helical" evidence="9">
    <location>
        <begin position="209"/>
        <end position="230"/>
    </location>
</feature>
<comment type="subcellular location">
    <subcellularLocation>
        <location evidence="1">Membrane</location>
        <topology evidence="1">Multi-pass membrane protein</topology>
    </subcellularLocation>
</comment>
<feature type="region of interest" description="Disordered" evidence="8">
    <location>
        <begin position="475"/>
        <end position="504"/>
    </location>
</feature>
<name>A0A0D2IUP2_9EURO</name>
<feature type="domain" description="FAD-binding FR-type" evidence="11">
    <location>
        <begin position="327"/>
        <end position="442"/>
    </location>
</feature>
<protein>
    <submittedName>
        <fullName evidence="12">Rhinocladiella mackenziei CBS 650.93 unplaced genomic scaffold supercont1.3, whole genome shotgun sequence</fullName>
    </submittedName>
</protein>